<protein>
    <submittedName>
        <fullName evidence="1">Baseplate J/gp47 family protein</fullName>
    </submittedName>
</protein>
<proteinExistence type="predicted"/>
<dbReference type="KEGG" id="ips:CfP315_0706"/>
<gene>
    <name evidence="1" type="ORF">CfP315_0706</name>
</gene>
<dbReference type="Proteomes" id="UP001337580">
    <property type="component" value="Chromosome"/>
</dbReference>
<sequence length="1014" mass="117941">MKRIENYPKFDERNYEVLFEEFKNLAKSYTPEWNFNEYSSDFGVTLAQIFCNILENNIDLLNINLSNYYVAFLNIIGVYPSPSKPAYGFVKINTVANTGNAYIKKGKKMVAFDEKDQEIVFETEEDLFAINAALKNIFFVDALFNDGTIAKVLNKDKNIVPFKVFNFDNLENLNKRWIYFDDPIIFNTNETECDFYFYNKFSSSQEKNFLDLFSSPKALWQYYDGLIWRNITNARATSYGGIKIAFSGKIEILNLMNKTSRFIRCKPGTSEEIKLTSICYHPCEKILAPDKLYSENEEIENNNCSPFGERLAMHKCFYIKSDEAFSKIGSKIEIKVEVKFIKFESEIKETIKNYRFMMSDLDFAETMPSNSSIEEIVWEYWNGRGWTRILCKSLIDDGNFSENMKNIDSGKIFKPFDETKKIIISFHCPENIKSITVNSEVGYFIRARISKINNSYDSMSTHIIPIVNTISIKYFYEESIKFKNIFIEYGTENRIVNFNDENILTSLIKKIEDEHPAIYFCFDEPLTEDIVRIFFDIEDGFGEIENLAFKWEYFTKTPEKNDEWCVINVVDLTKGFCHSESVSLFGCKNMEKTILFGMEGFFIRIINIDDKLRNLPDKSKPLIKDIKINVAKVVQKSTYEPQYFSIQYGEENKHILLPDKNLFEVNVWVNEFGKLSTSENEKFIAGDGIISKIERDKFDNIEKIWVKWHKIDNILNSGPKDRVYEVDFINSQIIFGDNKNGKIPPEQDDDSIKVEYSSCEGARGNIDEYKINDFSSVVPHVSNVVNFKSFIGGTDPESIEQAAKKMFSKICGAGKIISFSDFENSILSNDSSIDKIRCEAHINKYGEKSIGDFCICVLPKNFPCGYEKFESIKNRILSFLKKNSSVSFFCFSKNIYVFEVFYVETNINLDIIIDDFNFYQHVYKNVEYEIKKFLDPIRGGFSKDGWKIGDIIDENFIRNCIKKVKHIKLVKNLILFFKILAKEGRKDISYEDLKKIKFIIPIFGKLKINLEVLP</sequence>
<dbReference type="AlphaFoldDB" id="A0AA48IAW6"/>
<organism evidence="1">
    <name type="scientific">Candidatus Improbicoccus pseudotrichonymphae</name>
    <dbReference type="NCBI Taxonomy" id="3033792"/>
    <lineage>
        <taxon>Bacteria</taxon>
        <taxon>Bacillati</taxon>
        <taxon>Bacillota</taxon>
        <taxon>Clostridia</taxon>
        <taxon>Candidatus Improbicoccus</taxon>
    </lineage>
</organism>
<accession>A0AA48IAW6</accession>
<name>A0AA48IAW6_9FIRM</name>
<reference evidence="1" key="1">
    <citation type="journal article" date="2023" name="ISME J.">
        <title>Emergence of putative energy parasites within Clostridia revealed by genome analysis of a novel endosymbiotic clade.</title>
        <authorList>
            <person name="Takahashi K."/>
            <person name="Kuwahara H."/>
            <person name="Horikawa Y."/>
            <person name="Izawa K."/>
            <person name="Kato D."/>
            <person name="Inagaki T."/>
            <person name="Yuki M."/>
            <person name="Ohkuma M."/>
            <person name="Hongoh Y."/>
        </authorList>
    </citation>
    <scope>NUCLEOTIDE SEQUENCE</scope>
    <source>
        <strain evidence="1">CfP3-15</strain>
    </source>
</reference>
<dbReference type="EMBL" id="AP027924">
    <property type="protein sequence ID" value="BED92120.1"/>
    <property type="molecule type" value="Genomic_DNA"/>
</dbReference>
<evidence type="ECO:0000313" key="1">
    <source>
        <dbReference type="EMBL" id="BED92120.1"/>
    </source>
</evidence>